<feature type="compositionally biased region" description="Low complexity" evidence="10">
    <location>
        <begin position="746"/>
        <end position="756"/>
    </location>
</feature>
<evidence type="ECO:0000256" key="5">
    <source>
        <dbReference type="ARBA" id="ARBA00022670"/>
    </source>
</evidence>
<protein>
    <recommendedName>
        <fullName evidence="4">ubiquitinyl hydrolase 1</fullName>
        <ecNumber evidence="4">3.4.19.12</ecNumber>
    </recommendedName>
</protein>
<reference evidence="13 14" key="1">
    <citation type="submission" date="2024-06" db="EMBL/GenBank/DDBJ databases">
        <authorList>
            <person name="Kraege A."/>
            <person name="Thomma B."/>
        </authorList>
    </citation>
    <scope>NUCLEOTIDE SEQUENCE [LARGE SCALE GENOMIC DNA]</scope>
</reference>
<dbReference type="SUPFAM" id="SSF54001">
    <property type="entry name" value="Cysteine proteinases"/>
    <property type="match status" value="1"/>
</dbReference>
<evidence type="ECO:0000256" key="10">
    <source>
        <dbReference type="SAM" id="MobiDB-lite"/>
    </source>
</evidence>
<feature type="region of interest" description="Disordered" evidence="10">
    <location>
        <begin position="736"/>
        <end position="767"/>
    </location>
</feature>
<sequence>MVKHRRSASGQAKAKKSKGTSEYDADAALSLKESIESGRLGHKDLLKLVEADQEPCAVDDKTYKGRKDNPNCLVGLVPAPGGFRRKGLWQKEPEAIAGLGYDPNDLRRESISVPSGLNNLGNTCYVNAALQGLFMIRGFREGLFAVEEPIAGMPVVSHIRRLFAELQEGPKLSADPTSFAEALNLDRSVQQDGQEFFKLLLTLLETKLRGSVTKVVRELVPSLFRGTYFYETRCQTCGCLSEGSKRPTNFYELEAQVKGGSSLEESLARLLSAEHLEGENKYHCAFCESKVDATRQIRLHCVPPILCLSLQRFVFDMKKLTKVKATDKLSIPLKLDMASILAMAGAQPLQIGTYQDAQYELMSILIHKGPSASHGHYVAHVWDTEAKKWWRCDDEAVTEMPKGPVAERGDHGVAPEKKAGAPASKGKRKPKESSPDEDPDVIEVTDAEPVIDTPMPSTPEEAAESSGAADRVVSGNAYMLVYCRCNWSSSHGSGPVQLPESLKSVIESERQEFGAACEKYKQEKQVLMEQVQARRDFVRKVMEAGVLPVADSPARWVPAEWLTQWANSADNIPFQKDALLCKDHGKLDPNKVLEARRITPEAFQMLQEQVEGCEPLEDADICLQCLMSRMQGFADAHQGTQQREEILKILDAMDGEADEVPQLPGPDDFYVSKSWLQGWRRRMGKTMSDQSPTQSITCPHGSLMPELAGARARRAGVPPVVWRHLQAAWKQACVDRRAKPKKAAKQKSPARSAASPGAELSDGDRQLGEREAAVALREQRVGGGMDSDLLATFGDLPKGNSSASKEGRYQAREAILEMRENAVAAKEAQALTEEAAHASSPGQAHPNGAITEPTAHDHKAGGSDLGQTDAPMQPEEAVEVTEQPGCNGHAQPLVVDGDGDLDVVIMTDANGHTGEAEPQQDILLEFRVGQSEECPICIHEFSQDMSTGQHLREQAGAEKGLLAQLAANTAVHLEPGGRYVLLPRPWLATWRAYIGASAKRSNMADVMRPGPLPEAVAETFCACHVFQPEQPQSPVHLNIPPPSVVKRRGRWMQNAVDDDAYELVNLADWDHLSTFYASDSSLPSAHPARRPIEAVLEVEDPAAAAPAGGAAEPAQYEEAQLLKDEVLIDDAGKAMNTVPSARGADESARGCLVTQPSLCQQAVSERVSAMRAAQLSYTDAPIHVEIVQASDLQKAPAAPTGERRSKRARRGEAEVKVSSSNTLWDFKLRLVEALSIHPKNADVHIRLGGTWQKLANDDASLAELGLGQGQDVKVVHAGLVSDDDYASIVGGPYIPGAASRAVERGFAGTALADIPYSVLSESQ</sequence>
<dbReference type="Gene3D" id="3.90.70.10">
    <property type="entry name" value="Cysteine proteinases"/>
    <property type="match status" value="1"/>
</dbReference>
<comment type="similarity">
    <text evidence="3">Belongs to the peptidase C19 family.</text>
</comment>
<keyword evidence="5" id="KW-0645">Protease</keyword>
<keyword evidence="14" id="KW-1185">Reference proteome</keyword>
<dbReference type="InterPro" id="IPR006615">
    <property type="entry name" value="Pept_C19_DUSP"/>
</dbReference>
<dbReference type="InterPro" id="IPR001394">
    <property type="entry name" value="Peptidase_C19_UCH"/>
</dbReference>
<feature type="region of interest" description="Disordered" evidence="10">
    <location>
        <begin position="828"/>
        <end position="875"/>
    </location>
</feature>
<evidence type="ECO:0000256" key="1">
    <source>
        <dbReference type="ARBA" id="ARBA00000707"/>
    </source>
</evidence>
<evidence type="ECO:0000313" key="14">
    <source>
        <dbReference type="Proteomes" id="UP001497392"/>
    </source>
</evidence>
<evidence type="ECO:0000256" key="8">
    <source>
        <dbReference type="ARBA" id="ARBA00022807"/>
    </source>
</evidence>
<accession>A0ABP1FHU8</accession>
<evidence type="ECO:0000259" key="12">
    <source>
        <dbReference type="PROSITE" id="PS51283"/>
    </source>
</evidence>
<feature type="region of interest" description="Disordered" evidence="10">
    <location>
        <begin position="1192"/>
        <end position="1213"/>
    </location>
</feature>
<name>A0ABP1FHU8_9CHLO</name>
<keyword evidence="6" id="KW-0833">Ubl conjugation pathway</keyword>
<evidence type="ECO:0000256" key="3">
    <source>
        <dbReference type="ARBA" id="ARBA00009085"/>
    </source>
</evidence>
<feature type="compositionally biased region" description="Acidic residues" evidence="10">
    <location>
        <begin position="435"/>
        <end position="446"/>
    </location>
</feature>
<dbReference type="InterPro" id="IPR050164">
    <property type="entry name" value="Peptidase_C19"/>
</dbReference>
<dbReference type="InterPro" id="IPR018200">
    <property type="entry name" value="USP_CS"/>
</dbReference>
<evidence type="ECO:0000256" key="9">
    <source>
        <dbReference type="ARBA" id="ARBA00023242"/>
    </source>
</evidence>
<evidence type="ECO:0000256" key="2">
    <source>
        <dbReference type="ARBA" id="ARBA00004123"/>
    </source>
</evidence>
<dbReference type="InterPro" id="IPR038765">
    <property type="entry name" value="Papain-like_cys_pep_sf"/>
</dbReference>
<gene>
    <name evidence="13" type="primary">g82</name>
    <name evidence="13" type="ORF">VP750_LOCUS65</name>
</gene>
<feature type="region of interest" description="Disordered" evidence="10">
    <location>
        <begin position="400"/>
        <end position="469"/>
    </location>
</feature>
<dbReference type="PANTHER" id="PTHR24006">
    <property type="entry name" value="UBIQUITIN CARBOXYL-TERMINAL HYDROLASE"/>
    <property type="match status" value="1"/>
</dbReference>
<feature type="compositionally biased region" description="Basic residues" evidence="10">
    <location>
        <begin position="1"/>
        <end position="18"/>
    </location>
</feature>
<feature type="region of interest" description="Disordered" evidence="10">
    <location>
        <begin position="1"/>
        <end position="23"/>
    </location>
</feature>
<feature type="compositionally biased region" description="Basic and acidic residues" evidence="10">
    <location>
        <begin position="405"/>
        <end position="419"/>
    </location>
</feature>
<dbReference type="PROSITE" id="PS00973">
    <property type="entry name" value="USP_2"/>
    <property type="match status" value="1"/>
</dbReference>
<dbReference type="InterPro" id="IPR028889">
    <property type="entry name" value="USP"/>
</dbReference>
<dbReference type="PROSITE" id="PS51283">
    <property type="entry name" value="DUSP"/>
    <property type="match status" value="2"/>
</dbReference>
<dbReference type="EC" id="3.4.19.12" evidence="4"/>
<dbReference type="EMBL" id="CAXHTA020000001">
    <property type="protein sequence ID" value="CAL5218406.1"/>
    <property type="molecule type" value="Genomic_DNA"/>
</dbReference>
<comment type="subcellular location">
    <subcellularLocation>
        <location evidence="2">Nucleus</location>
    </subcellularLocation>
</comment>
<organism evidence="13 14">
    <name type="scientific">Coccomyxa viridis</name>
    <dbReference type="NCBI Taxonomy" id="1274662"/>
    <lineage>
        <taxon>Eukaryota</taxon>
        <taxon>Viridiplantae</taxon>
        <taxon>Chlorophyta</taxon>
        <taxon>core chlorophytes</taxon>
        <taxon>Trebouxiophyceae</taxon>
        <taxon>Trebouxiophyceae incertae sedis</taxon>
        <taxon>Coccomyxaceae</taxon>
        <taxon>Coccomyxa</taxon>
    </lineage>
</organism>
<dbReference type="PANTHER" id="PTHR24006:SF722">
    <property type="entry name" value="UBIQUITIN CARBOXYL-TERMINAL HYDROLASE 48"/>
    <property type="match status" value="1"/>
</dbReference>
<evidence type="ECO:0000259" key="11">
    <source>
        <dbReference type="PROSITE" id="PS50235"/>
    </source>
</evidence>
<keyword evidence="9" id="KW-0539">Nucleus</keyword>
<feature type="domain" description="DUSP" evidence="12">
    <location>
        <begin position="637"/>
        <end position="739"/>
    </location>
</feature>
<dbReference type="PROSITE" id="PS50235">
    <property type="entry name" value="USP_3"/>
    <property type="match status" value="1"/>
</dbReference>
<keyword evidence="8" id="KW-0788">Thiol protease</keyword>
<comment type="catalytic activity">
    <reaction evidence="1">
        <text>Thiol-dependent hydrolysis of ester, thioester, amide, peptide and isopeptide bonds formed by the C-terminal Gly of ubiquitin (a 76-residue protein attached to proteins as an intracellular targeting signal).</text>
        <dbReference type="EC" id="3.4.19.12"/>
    </reaction>
</comment>
<keyword evidence="7" id="KW-0378">Hydrolase</keyword>
<evidence type="ECO:0000256" key="7">
    <source>
        <dbReference type="ARBA" id="ARBA00022801"/>
    </source>
</evidence>
<dbReference type="Proteomes" id="UP001497392">
    <property type="component" value="Unassembled WGS sequence"/>
</dbReference>
<dbReference type="Pfam" id="PF00443">
    <property type="entry name" value="UCH"/>
    <property type="match status" value="1"/>
</dbReference>
<feature type="domain" description="USP" evidence="11">
    <location>
        <begin position="115"/>
        <end position="418"/>
    </location>
</feature>
<feature type="domain" description="DUSP" evidence="12">
    <location>
        <begin position="953"/>
        <end position="1093"/>
    </location>
</feature>
<dbReference type="PROSITE" id="PS00972">
    <property type="entry name" value="USP_1"/>
    <property type="match status" value="1"/>
</dbReference>
<evidence type="ECO:0000256" key="6">
    <source>
        <dbReference type="ARBA" id="ARBA00022786"/>
    </source>
</evidence>
<evidence type="ECO:0000313" key="13">
    <source>
        <dbReference type="EMBL" id="CAL5218406.1"/>
    </source>
</evidence>
<evidence type="ECO:0000256" key="4">
    <source>
        <dbReference type="ARBA" id="ARBA00012759"/>
    </source>
</evidence>
<comment type="caution">
    <text evidence="13">The sequence shown here is derived from an EMBL/GenBank/DDBJ whole genome shotgun (WGS) entry which is preliminary data.</text>
</comment>
<proteinExistence type="inferred from homology"/>